<dbReference type="RefSeq" id="WP_060929031.1">
    <property type="nucleotide sequence ID" value="NZ_KQ955253.1"/>
</dbReference>
<evidence type="ECO:0000259" key="8">
    <source>
        <dbReference type="Pfam" id="PF02687"/>
    </source>
</evidence>
<feature type="coiled-coil region" evidence="6">
    <location>
        <begin position="468"/>
        <end position="502"/>
    </location>
</feature>
<feature type="transmembrane region" description="Helical" evidence="7">
    <location>
        <begin position="1105"/>
        <end position="1126"/>
    </location>
</feature>
<evidence type="ECO:0000256" key="7">
    <source>
        <dbReference type="SAM" id="Phobius"/>
    </source>
</evidence>
<feature type="domain" description="ABC3 transporter permease C-terminal" evidence="8">
    <location>
        <begin position="627"/>
        <end position="737"/>
    </location>
</feature>
<evidence type="ECO:0000256" key="6">
    <source>
        <dbReference type="SAM" id="Coils"/>
    </source>
</evidence>
<feature type="transmembrane region" description="Helical" evidence="7">
    <location>
        <begin position="1011"/>
        <end position="1033"/>
    </location>
</feature>
<keyword evidence="3 7" id="KW-0812">Transmembrane</keyword>
<feature type="transmembrane region" description="Helical" evidence="7">
    <location>
        <begin position="20"/>
        <end position="39"/>
    </location>
</feature>
<sequence>MNKAYLKSIIADMKETKGKLISIMVMVALASLVVVGLLLSGPSMRKSLDNSLRIYQHPDLIVNSSYGLDFEDKTIIENQDNISKIDFIKATDLIDRDMLIRVKEYDPKIPKAVISSGRMIKKPDEIVLEEKLKDKYKIGDEISFSYINNDQKKNNEMARLKYKLVGFYKSSDYFLEDMKEISPLGKSEINGYAYVFSENFKADKYNEANIVFSDLEGMDKTSKAYIKSIKSKKGDLEYLMKNRPEEVLRNIKRDANKEISDAQDDLNKAERDISNNEKKLIESKKDLDAAFVKYEKNKEDFNKKIKKAEDDLAKAHAKLVDGKSKVKAGKDEYQANLDKYNKDIVNGQKELDKKQKELNLGFAQIDGPKKEMDKAYDNLNKMYEASFNQLKEAEASLIIEENYIKTKKQDLDELNKSDKKANPNIEGQILSLKEEIKQREEALFINRAIYESDKKDLASKYQASKYELDQKLGGVRQKEDELKKAKKQIDKAYAEFNQKKEYGKLELDKAKNKIITSEKELSDGQKAYEKGQADLRENKIEGERKLSDAYQKLLKGEKDYREGKKKFEEEKAKADKDISKAKKDIGDSKQALLSLQDPEYKIESIFDNRGIDTYYQNSLNMDRLSKVFPAFFYLVAMLVTLTTMKRYIAEQRMINGCFKSLGYSNKDIAKRFYIYGIIPTIFASLLGAILGRFVIVKVIFDAYSTGFKVLAMDVINSLFAIIIAVSVSTFLIALTIFISSKETVKEVPANLLKAKAPESGTKILLERIKFLWKRLSFMRKITARNLFRYKSRMFMTVFGVGGCTALLFFGFAMMDAIKDTSAIQQKEILHYQAVSMINTKAKKEDLDSYEKLIGAYDNLSIYNKEASLESDGKDLKLSIIIPENDKKLSDFVSLRDLKRKKLNLADNQVIITENIARKLGLKVSDTIKVNIDDKDLDLKISAINENYVNDYIYISKDYYEKNIGKLPSFNSNLIKGDPLEIKDKLDKNKAVNAVVNKTGVYESIDALLDNLMLVILVITLISSALAIVVLYNITSINVGERKRELATIKVLGFYPREVTSYIYREIFILTLMGILVGFFLGYLMFRYILIIVAPENIMISYRTHILSYVISSAITLVISLLILIFVHRDLKKIDMAEAMSSGE</sequence>
<gene>
    <name evidence="9" type="ORF">HMPREF3200_00412</name>
</gene>
<feature type="transmembrane region" description="Helical" evidence="7">
    <location>
        <begin position="672"/>
        <end position="695"/>
    </location>
</feature>
<evidence type="ECO:0000313" key="10">
    <source>
        <dbReference type="Proteomes" id="UP000070383"/>
    </source>
</evidence>
<comment type="caution">
    <text evidence="9">The sequence shown here is derived from an EMBL/GenBank/DDBJ whole genome shotgun (WGS) entry which is preliminary data.</text>
</comment>
<keyword evidence="2" id="KW-1003">Cell membrane</keyword>
<dbReference type="GO" id="GO:0005886">
    <property type="term" value="C:plasma membrane"/>
    <property type="evidence" value="ECO:0007669"/>
    <property type="project" value="UniProtKB-SubCell"/>
</dbReference>
<dbReference type="OrthoDB" id="5137249at2"/>
<keyword evidence="5 7" id="KW-0472">Membrane</keyword>
<protein>
    <submittedName>
        <fullName evidence="9">Efflux ABC transporter, permease protein</fullName>
    </submittedName>
</protein>
<feature type="transmembrane region" description="Helical" evidence="7">
    <location>
        <begin position="1066"/>
        <end position="1085"/>
    </location>
</feature>
<dbReference type="AlphaFoldDB" id="A0A133KHB1"/>
<proteinExistence type="predicted"/>
<dbReference type="PANTHER" id="PTHR30287:SF1">
    <property type="entry name" value="INNER MEMBRANE PROTEIN"/>
    <property type="match status" value="1"/>
</dbReference>
<dbReference type="Pfam" id="PF02687">
    <property type="entry name" value="FtsX"/>
    <property type="match status" value="2"/>
</dbReference>
<dbReference type="EMBL" id="LRPM01000010">
    <property type="protein sequence ID" value="KWZ78931.1"/>
    <property type="molecule type" value="Genomic_DNA"/>
</dbReference>
<dbReference type="SUPFAM" id="SSF103657">
    <property type="entry name" value="BAR/IMD domain-like"/>
    <property type="match status" value="1"/>
</dbReference>
<dbReference type="InterPro" id="IPR038766">
    <property type="entry name" value="Membrane_comp_ABC_pdt"/>
</dbReference>
<keyword evidence="10" id="KW-1185">Reference proteome</keyword>
<feature type="transmembrane region" description="Helical" evidence="7">
    <location>
        <begin position="793"/>
        <end position="814"/>
    </location>
</feature>
<dbReference type="PATRIC" id="fig|33036.3.peg.412"/>
<evidence type="ECO:0000256" key="1">
    <source>
        <dbReference type="ARBA" id="ARBA00004651"/>
    </source>
</evidence>
<name>A0A133KHB1_9FIRM</name>
<feature type="transmembrane region" description="Helical" evidence="7">
    <location>
        <begin position="627"/>
        <end position="644"/>
    </location>
</feature>
<comment type="subcellular location">
    <subcellularLocation>
        <location evidence="1">Cell membrane</location>
        <topology evidence="1">Multi-pass membrane protein</topology>
    </subcellularLocation>
</comment>
<feature type="coiled-coil region" evidence="6">
    <location>
        <begin position="245"/>
        <end position="396"/>
    </location>
</feature>
<dbReference type="PANTHER" id="PTHR30287">
    <property type="entry name" value="MEMBRANE COMPONENT OF PREDICTED ABC SUPERFAMILY METABOLITE UPTAKE TRANSPORTER"/>
    <property type="match status" value="1"/>
</dbReference>
<dbReference type="InterPro" id="IPR027267">
    <property type="entry name" value="AH/BAR_dom_sf"/>
</dbReference>
<dbReference type="InterPro" id="IPR003838">
    <property type="entry name" value="ABC3_permease_C"/>
</dbReference>
<feature type="transmembrane region" description="Helical" evidence="7">
    <location>
        <begin position="715"/>
        <end position="738"/>
    </location>
</feature>
<evidence type="ECO:0000313" key="9">
    <source>
        <dbReference type="EMBL" id="KWZ78931.1"/>
    </source>
</evidence>
<evidence type="ECO:0000256" key="3">
    <source>
        <dbReference type="ARBA" id="ARBA00022692"/>
    </source>
</evidence>
<feature type="domain" description="ABC3 transporter permease C-terminal" evidence="8">
    <location>
        <begin position="1017"/>
        <end position="1128"/>
    </location>
</feature>
<reference evidence="10" key="1">
    <citation type="submission" date="2016-01" db="EMBL/GenBank/DDBJ databases">
        <authorList>
            <person name="Mitreva M."/>
            <person name="Pepin K.H."/>
            <person name="Mihindukulasuriya K.A."/>
            <person name="Fulton R."/>
            <person name="Fronick C."/>
            <person name="O'Laughlin M."/>
            <person name="Miner T."/>
            <person name="Herter B."/>
            <person name="Rosa B.A."/>
            <person name="Cordes M."/>
            <person name="Tomlinson C."/>
            <person name="Wollam A."/>
            <person name="Palsikar V.B."/>
            <person name="Mardis E.R."/>
            <person name="Wilson R.K."/>
        </authorList>
    </citation>
    <scope>NUCLEOTIDE SEQUENCE [LARGE SCALE GENOMIC DNA]</scope>
    <source>
        <strain evidence="10">MJR8151</strain>
    </source>
</reference>
<keyword evidence="6" id="KW-0175">Coiled coil</keyword>
<evidence type="ECO:0000256" key="4">
    <source>
        <dbReference type="ARBA" id="ARBA00022989"/>
    </source>
</evidence>
<dbReference type="STRING" id="33036.HMPREF3200_00412"/>
<evidence type="ECO:0000256" key="2">
    <source>
        <dbReference type="ARBA" id="ARBA00022475"/>
    </source>
</evidence>
<dbReference type="Proteomes" id="UP000070383">
    <property type="component" value="Unassembled WGS sequence"/>
</dbReference>
<organism evidence="9 10">
    <name type="scientific">Anaerococcus tetradius</name>
    <dbReference type="NCBI Taxonomy" id="33036"/>
    <lineage>
        <taxon>Bacteria</taxon>
        <taxon>Bacillati</taxon>
        <taxon>Bacillota</taxon>
        <taxon>Tissierellia</taxon>
        <taxon>Tissierellales</taxon>
        <taxon>Peptoniphilaceae</taxon>
        <taxon>Anaerococcus</taxon>
    </lineage>
</organism>
<evidence type="ECO:0000256" key="5">
    <source>
        <dbReference type="ARBA" id="ARBA00023136"/>
    </source>
</evidence>
<accession>A0A133KHB1</accession>
<dbReference type="Gene3D" id="1.10.287.620">
    <property type="entry name" value="Helix Hairpins"/>
    <property type="match status" value="1"/>
</dbReference>
<keyword evidence="4 7" id="KW-1133">Transmembrane helix</keyword>